<name>A0AAN6E546_9EURO</name>
<keyword evidence="3" id="KW-1185">Reference proteome</keyword>
<feature type="compositionally biased region" description="Low complexity" evidence="1">
    <location>
        <begin position="103"/>
        <end position="112"/>
    </location>
</feature>
<gene>
    <name evidence="2" type="ORF">EDD36DRAFT_158330</name>
</gene>
<feature type="region of interest" description="Disordered" evidence="1">
    <location>
        <begin position="87"/>
        <end position="132"/>
    </location>
</feature>
<reference evidence="2" key="1">
    <citation type="journal article" date="2022" name="bioRxiv">
        <title>Deciphering the potential niche of two novel black yeast fungi from a biological soil crust based on their genomes, phenotypes, and melanin regulation.</title>
        <authorList>
            <consortium name="DOE Joint Genome Institute"/>
            <person name="Carr E.C."/>
            <person name="Barton Q."/>
            <person name="Grambo S."/>
            <person name="Sullivan M."/>
            <person name="Renfro C.M."/>
            <person name="Kuo A."/>
            <person name="Pangilinan J."/>
            <person name="Lipzen A."/>
            <person name="Keymanesh K."/>
            <person name="Savage E."/>
            <person name="Barry K."/>
            <person name="Grigoriev I.V."/>
            <person name="Riekhof W.R."/>
            <person name="Harris S.S."/>
        </authorList>
    </citation>
    <scope>NUCLEOTIDE SEQUENCE</scope>
    <source>
        <strain evidence="2">JF 03-4F</strain>
    </source>
</reference>
<proteinExistence type="predicted"/>
<evidence type="ECO:0000313" key="2">
    <source>
        <dbReference type="EMBL" id="KAI1617239.1"/>
    </source>
</evidence>
<dbReference type="AlphaFoldDB" id="A0AAN6E546"/>
<feature type="compositionally biased region" description="Polar residues" evidence="1">
    <location>
        <begin position="20"/>
        <end position="36"/>
    </location>
</feature>
<accession>A0AAN6E546</accession>
<evidence type="ECO:0008006" key="4">
    <source>
        <dbReference type="Google" id="ProtNLM"/>
    </source>
</evidence>
<feature type="region of interest" description="Disordered" evidence="1">
    <location>
        <begin position="211"/>
        <end position="286"/>
    </location>
</feature>
<evidence type="ECO:0000256" key="1">
    <source>
        <dbReference type="SAM" id="MobiDB-lite"/>
    </source>
</evidence>
<sequence length="442" mass="49047">MLLNMGEMDLERAFTPAHSLPSTSLHPQQVTASTSGEGKRRPMEAGSTGIRYDTVTELKDVERMRHDVMSSRAKAIGLPPLLLRVPSHTTSGEPESALPVYISSQPSTSYSSRGQNEPHTEPTYPTSPDDNMLAGLARYDEASSNDDEPLLGDSCTISTLSTVESEGEASFINEPFSPPNTSNVECVGYPDVPISELVRGLVRDFLPTARTLMTDGPDTSTSSASITASKGETSYGSGSEWTSLTTLSKRVRSSQDDGDDDDEELEGGRRPKRPRPREIEVDPSSTERLLLACPHAKYDPERYSERNTNPAEASYHKCASKILTSIARLKQHLYRVHRRPEHYCSSCYATFKNEEDRSQHERQRTCPITDCPFAEKMSPDQYLAVKRRRLGEDCVEAWFAIFRLIFPGVLLPDHPYVESTQSFVVTQNSGSIHHFRGARGTP</sequence>
<dbReference type="EMBL" id="MU404351">
    <property type="protein sequence ID" value="KAI1617239.1"/>
    <property type="molecule type" value="Genomic_DNA"/>
</dbReference>
<feature type="compositionally biased region" description="Acidic residues" evidence="1">
    <location>
        <begin position="256"/>
        <end position="265"/>
    </location>
</feature>
<feature type="region of interest" description="Disordered" evidence="1">
    <location>
        <begin position="17"/>
        <end position="47"/>
    </location>
</feature>
<comment type="caution">
    <text evidence="2">The sequence shown here is derived from an EMBL/GenBank/DDBJ whole genome shotgun (WGS) entry which is preliminary data.</text>
</comment>
<feature type="compositionally biased region" description="Low complexity" evidence="1">
    <location>
        <begin position="219"/>
        <end position="229"/>
    </location>
</feature>
<evidence type="ECO:0000313" key="3">
    <source>
        <dbReference type="Proteomes" id="UP001203852"/>
    </source>
</evidence>
<feature type="compositionally biased region" description="Polar residues" evidence="1">
    <location>
        <begin position="113"/>
        <end position="129"/>
    </location>
</feature>
<organism evidence="2 3">
    <name type="scientific">Exophiala viscosa</name>
    <dbReference type="NCBI Taxonomy" id="2486360"/>
    <lineage>
        <taxon>Eukaryota</taxon>
        <taxon>Fungi</taxon>
        <taxon>Dikarya</taxon>
        <taxon>Ascomycota</taxon>
        <taxon>Pezizomycotina</taxon>
        <taxon>Eurotiomycetes</taxon>
        <taxon>Chaetothyriomycetidae</taxon>
        <taxon>Chaetothyriales</taxon>
        <taxon>Herpotrichiellaceae</taxon>
        <taxon>Exophiala</taxon>
    </lineage>
</organism>
<dbReference type="Proteomes" id="UP001203852">
    <property type="component" value="Unassembled WGS sequence"/>
</dbReference>
<dbReference type="PANTHER" id="PTHR38166">
    <property type="entry name" value="C2H2-TYPE DOMAIN-CONTAINING PROTEIN-RELATED"/>
    <property type="match status" value="1"/>
</dbReference>
<protein>
    <recommendedName>
        <fullName evidence="4">C2H2-type domain-containing protein</fullName>
    </recommendedName>
</protein>
<dbReference type="PANTHER" id="PTHR38166:SF1">
    <property type="entry name" value="C2H2-TYPE DOMAIN-CONTAINING PROTEIN"/>
    <property type="match status" value="1"/>
</dbReference>
<feature type="compositionally biased region" description="Polar residues" evidence="1">
    <location>
        <begin position="230"/>
        <end position="248"/>
    </location>
</feature>